<reference evidence="1 2" key="1">
    <citation type="submission" date="2017-12" db="EMBL/GenBank/DDBJ databases">
        <title>Sequencing, de novo assembly and annotation of complete genome of a new Thraustochytrid species, strain FCC1311.</title>
        <authorList>
            <person name="Sedici K."/>
            <person name="Godart F."/>
            <person name="Aiese Cigliano R."/>
            <person name="Sanseverino W."/>
            <person name="Barakat M."/>
            <person name="Ortet P."/>
            <person name="Marechal E."/>
            <person name="Cagnac O."/>
            <person name="Amato A."/>
        </authorList>
    </citation>
    <scope>NUCLEOTIDE SEQUENCE [LARGE SCALE GENOMIC DNA]</scope>
</reference>
<evidence type="ECO:0000313" key="2">
    <source>
        <dbReference type="Proteomes" id="UP000241890"/>
    </source>
</evidence>
<dbReference type="Pfam" id="PF13450">
    <property type="entry name" value="NAD_binding_8"/>
    <property type="match status" value="1"/>
</dbReference>
<dbReference type="Gene3D" id="3.50.50.60">
    <property type="entry name" value="FAD/NAD(P)-binding domain"/>
    <property type="match status" value="1"/>
</dbReference>
<keyword evidence="1" id="KW-0503">Monooxygenase</keyword>
<proteinExistence type="predicted"/>
<dbReference type="SUPFAM" id="SSF51905">
    <property type="entry name" value="FAD/NAD(P)-binding domain"/>
    <property type="match status" value="1"/>
</dbReference>
<keyword evidence="2" id="KW-1185">Reference proteome</keyword>
<gene>
    <name evidence="1" type="ORF">FCC1311_008342</name>
</gene>
<dbReference type="OrthoDB" id="999414at2759"/>
<name>A0A2R5G252_9STRA</name>
<dbReference type="GO" id="GO:0004497">
    <property type="term" value="F:monooxygenase activity"/>
    <property type="evidence" value="ECO:0007669"/>
    <property type="project" value="UniProtKB-KW"/>
</dbReference>
<protein>
    <submittedName>
        <fullName evidence="1">Dimethylaniline monooxygenase N-oxide-forming 1</fullName>
    </submittedName>
</protein>
<dbReference type="EMBL" id="BEYU01000006">
    <property type="protein sequence ID" value="GBG24615.1"/>
    <property type="molecule type" value="Genomic_DNA"/>
</dbReference>
<sequence length="161" mass="17953">MAAREKKQRIAMIGGGVQGVVSAKVYQECGFEVVLIERQDKLGGQWNDAYPGACSQVRCHQYSFPTFQWPEERQMDHPTAEEVSADTIRNCAKSSNQHLFKDATLDPGARDFQTLFSNDAKLCATLNVSARTTGSEKRGNFKSYNMLDLAKRVDQVINADT</sequence>
<accession>A0A2R5G252</accession>
<evidence type="ECO:0000313" key="1">
    <source>
        <dbReference type="EMBL" id="GBG24615.1"/>
    </source>
</evidence>
<dbReference type="InParanoid" id="A0A2R5G252"/>
<dbReference type="Proteomes" id="UP000241890">
    <property type="component" value="Unassembled WGS sequence"/>
</dbReference>
<organism evidence="1 2">
    <name type="scientific">Hondaea fermentalgiana</name>
    <dbReference type="NCBI Taxonomy" id="2315210"/>
    <lineage>
        <taxon>Eukaryota</taxon>
        <taxon>Sar</taxon>
        <taxon>Stramenopiles</taxon>
        <taxon>Bigyra</taxon>
        <taxon>Labyrinthulomycetes</taxon>
        <taxon>Thraustochytrida</taxon>
        <taxon>Thraustochytriidae</taxon>
        <taxon>Hondaea</taxon>
    </lineage>
</organism>
<dbReference type="AlphaFoldDB" id="A0A2R5G252"/>
<dbReference type="InterPro" id="IPR036188">
    <property type="entry name" value="FAD/NAD-bd_sf"/>
</dbReference>
<keyword evidence="1" id="KW-0560">Oxidoreductase</keyword>
<comment type="caution">
    <text evidence="1">The sequence shown here is derived from an EMBL/GenBank/DDBJ whole genome shotgun (WGS) entry which is preliminary data.</text>
</comment>